<evidence type="ECO:0000256" key="1">
    <source>
        <dbReference type="ARBA" id="ARBA00023118"/>
    </source>
</evidence>
<proteinExistence type="predicted"/>
<accession>A0A128EBK3</accession>
<dbReference type="Pfam" id="PF03787">
    <property type="entry name" value="RAMPs"/>
    <property type="match status" value="2"/>
</dbReference>
<dbReference type="RefSeq" id="WP_075539954.1">
    <property type="nucleotide sequence ID" value="NZ_CP053844.1"/>
</dbReference>
<organism evidence="3 4">
    <name type="scientific">Campylobacter geochelonis</name>
    <dbReference type="NCBI Taxonomy" id="1780362"/>
    <lineage>
        <taxon>Bacteria</taxon>
        <taxon>Pseudomonadati</taxon>
        <taxon>Campylobacterota</taxon>
        <taxon>Epsilonproteobacteria</taxon>
        <taxon>Campylobacterales</taxon>
        <taxon>Campylobacteraceae</taxon>
        <taxon>Campylobacter</taxon>
    </lineage>
</organism>
<feature type="domain" description="CRISPR type III-associated protein" evidence="2">
    <location>
        <begin position="29"/>
        <end position="174"/>
    </location>
</feature>
<feature type="domain" description="CRISPR type III-associated protein" evidence="2">
    <location>
        <begin position="225"/>
        <end position="387"/>
    </location>
</feature>
<keyword evidence="4" id="KW-1185">Reference proteome</keyword>
<gene>
    <name evidence="3" type="ORF">ERS672216_00336</name>
</gene>
<dbReference type="CDD" id="cd09726">
    <property type="entry name" value="RAMP_I_III"/>
    <property type="match status" value="1"/>
</dbReference>
<dbReference type="PANTHER" id="PTHR35579">
    <property type="entry name" value="CRISPR SYSTEM CMS ENDORIBONUCLEASE CSM3"/>
    <property type="match status" value="1"/>
</dbReference>
<dbReference type="AlphaFoldDB" id="A0A128EBK3"/>
<dbReference type="EMBL" id="FIZP01000001">
    <property type="protein sequence ID" value="CZE46376.1"/>
    <property type="molecule type" value="Genomic_DNA"/>
</dbReference>
<sequence>MSQNPRITKKFVLKATLINKTAFSISSGEGEFIDSIVVKDANDKPYIPASSLIGVLRSECNKFSPNKTAFDEFFGSGDKPSAICINDSSLNGNGEINLRNGVKIDPKTNIAKDGALYDFECVVAGSEFDFQAELTLRQMHDEKAILEIFDTLCCLIKNGFSIGAKTQNGLGKIKCKKLEICKFDFANDKNAFENYINAKFSNNYEPKFKPEKLSNTTEISLSLNIINSLLIGSTPDEKSDADVVSLNENGEFLLSGTSLKGALRNQALKIANTFAKGDLVDELFGYISEDKEQKAKKSRIKVSETQINKAVRKLHQRIKIDRFSAATIDGALFDSEAIFGSDDMLVNLEITNASKQELGLILLTLKDLCTGFLAVGGNKNIGRGVFSGEIEKVLHNGEDLSKDYERLNAFASEFSNGGAK</sequence>
<dbReference type="Proteomes" id="UP000069632">
    <property type="component" value="Unassembled WGS sequence"/>
</dbReference>
<dbReference type="OrthoDB" id="5491801at2"/>
<evidence type="ECO:0000313" key="3">
    <source>
        <dbReference type="EMBL" id="CZE46376.1"/>
    </source>
</evidence>
<evidence type="ECO:0000313" key="4">
    <source>
        <dbReference type="Proteomes" id="UP000069632"/>
    </source>
</evidence>
<protein>
    <submittedName>
        <fullName evidence="3">CRISPR-associated RAMP protein</fullName>
    </submittedName>
</protein>
<dbReference type="InterPro" id="IPR052216">
    <property type="entry name" value="CRISPR_Csm3_endoribonuclease"/>
</dbReference>
<name>A0A128EBK3_9BACT</name>
<dbReference type="PANTHER" id="PTHR35579:SF6">
    <property type="entry name" value="DUF324 DOMAIN-CONTAINING PROTEIN"/>
    <property type="match status" value="1"/>
</dbReference>
<keyword evidence="1" id="KW-0051">Antiviral defense</keyword>
<dbReference type="GO" id="GO:0051607">
    <property type="term" value="P:defense response to virus"/>
    <property type="evidence" value="ECO:0007669"/>
    <property type="project" value="UniProtKB-KW"/>
</dbReference>
<reference evidence="3 4" key="1">
    <citation type="submission" date="2016-02" db="EMBL/GenBank/DDBJ databases">
        <authorList>
            <consortium name="Pathogen Informatics"/>
        </authorList>
    </citation>
    <scope>NUCLEOTIDE SEQUENCE [LARGE SCALE GENOMIC DNA]</scope>
    <source>
        <strain evidence="3 4">RC20</strain>
    </source>
</reference>
<evidence type="ECO:0000259" key="2">
    <source>
        <dbReference type="Pfam" id="PF03787"/>
    </source>
</evidence>
<dbReference type="InterPro" id="IPR005537">
    <property type="entry name" value="RAMP_III_fam"/>
</dbReference>